<dbReference type="EMBL" id="KZ819304">
    <property type="protein sequence ID" value="PWN95451.1"/>
    <property type="molecule type" value="Genomic_DNA"/>
</dbReference>
<protein>
    <submittedName>
        <fullName evidence="8">P-loop containing nucleoside triphosphate hydrolase protein</fullName>
    </submittedName>
</protein>
<feature type="region of interest" description="Disordered" evidence="6">
    <location>
        <begin position="103"/>
        <end position="124"/>
    </location>
</feature>
<evidence type="ECO:0000256" key="1">
    <source>
        <dbReference type="ARBA" id="ARBA00004496"/>
    </source>
</evidence>
<dbReference type="GO" id="GO:0005829">
    <property type="term" value="C:cytosol"/>
    <property type="evidence" value="ECO:0007669"/>
    <property type="project" value="TreeGrafter"/>
</dbReference>
<evidence type="ECO:0000259" key="7">
    <source>
        <dbReference type="PROSITE" id="PS51721"/>
    </source>
</evidence>
<keyword evidence="3" id="KW-0547">Nucleotide-binding</keyword>
<dbReference type="Pfam" id="PF01926">
    <property type="entry name" value="MMR_HSR1"/>
    <property type="match status" value="1"/>
</dbReference>
<dbReference type="InterPro" id="IPR043358">
    <property type="entry name" value="GNL1-like"/>
</dbReference>
<dbReference type="InterPro" id="IPR030378">
    <property type="entry name" value="G_CP_dom"/>
</dbReference>
<dbReference type="SUPFAM" id="SSF52540">
    <property type="entry name" value="P-loop containing nucleoside triphosphate hydrolases"/>
    <property type="match status" value="1"/>
</dbReference>
<dbReference type="Proteomes" id="UP000245946">
    <property type="component" value="Unassembled WGS sequence"/>
</dbReference>
<feature type="compositionally biased region" description="Acidic residues" evidence="6">
    <location>
        <begin position="291"/>
        <end position="312"/>
    </location>
</feature>
<keyword evidence="5" id="KW-0342">GTP-binding</keyword>
<accession>A0A316Z1P2</accession>
<dbReference type="InterPro" id="IPR006073">
    <property type="entry name" value="GTP-bd"/>
</dbReference>
<dbReference type="PROSITE" id="PS51721">
    <property type="entry name" value="G_CP"/>
    <property type="match status" value="1"/>
</dbReference>
<evidence type="ECO:0000256" key="5">
    <source>
        <dbReference type="ARBA" id="ARBA00023134"/>
    </source>
</evidence>
<dbReference type="Gene3D" id="3.40.50.300">
    <property type="entry name" value="P-loop containing nucleotide triphosphate hydrolases"/>
    <property type="match status" value="1"/>
</dbReference>
<evidence type="ECO:0000256" key="3">
    <source>
        <dbReference type="ARBA" id="ARBA00022741"/>
    </source>
</evidence>
<feature type="compositionally biased region" description="Low complexity" evidence="6">
    <location>
        <begin position="657"/>
        <end position="667"/>
    </location>
</feature>
<dbReference type="STRING" id="58919.A0A316Z1P2"/>
<evidence type="ECO:0000313" key="8">
    <source>
        <dbReference type="EMBL" id="PWN95451.1"/>
    </source>
</evidence>
<organism evidence="8 9">
    <name type="scientific">Tilletiopsis washingtonensis</name>
    <dbReference type="NCBI Taxonomy" id="58919"/>
    <lineage>
        <taxon>Eukaryota</taxon>
        <taxon>Fungi</taxon>
        <taxon>Dikarya</taxon>
        <taxon>Basidiomycota</taxon>
        <taxon>Ustilaginomycotina</taxon>
        <taxon>Exobasidiomycetes</taxon>
        <taxon>Entylomatales</taxon>
        <taxon>Entylomatales incertae sedis</taxon>
        <taxon>Tilletiopsis</taxon>
    </lineage>
</organism>
<dbReference type="GO" id="GO:0000054">
    <property type="term" value="P:ribosomal subunit export from nucleus"/>
    <property type="evidence" value="ECO:0007669"/>
    <property type="project" value="TreeGrafter"/>
</dbReference>
<dbReference type="PANTHER" id="PTHR45709:SF2">
    <property type="entry name" value="LARGE SUBUNIT GTPASE 1 HOMOLOG"/>
    <property type="match status" value="1"/>
</dbReference>
<dbReference type="GO" id="GO:0003924">
    <property type="term" value="F:GTPase activity"/>
    <property type="evidence" value="ECO:0007669"/>
    <property type="project" value="InterPro"/>
</dbReference>
<proteinExistence type="predicted"/>
<comment type="subcellular location">
    <subcellularLocation>
        <location evidence="1">Cytoplasm</location>
    </subcellularLocation>
</comment>
<sequence length="691" mass="75684">MGLPTSKKHAGLGHAIANRRAKEALTRNGSNFHTTDFDRGLQSVTHQGDLEEFLSTAQLADSDFTAERRNVSIINAPGSSAGPPRRGFNPFLLSGQEEQEVLKRQGQNKQRLRVPRRPHWDSTTTPAQLQRLEADSFLEWRRSLAQLTESQSFILTPFERNLEVWRQLWRVVERSHLVVQIVDARNPLRFRCEDLERYVRDVDVRPGEFTEKEGQGPRRNLLLINKADLLDEGQRKEWARYFEEKGIAYAFFSAANAAAIQLERAEREAAEERAAELAAARAAAAARESGSEEDSDDSDDSDDAGSEDEDAVAELSHATEQVQLNVPKKTAELVQQAASSAASAAQPLAAAAADPKDPTRVLNVLELEELFMQSAPPLSDFAQEDHAAPTRLCVGLVGYPNVGKSSTINALLGEKKVSVSSTPGHTKHFQTINLSPETVLCDCPGLVFPQFATSAAELVCDGVLPIDQMREYTAPAELIARRIPRDILEGTYGIRIDMQLEEEGGSGTPTGLEVLTSYAVARGFTRQGQGNPDESRSARYVFKDYVSARLLYAHPPPGVDADKFNAEQRNAARAALAGRRYAPLLAEEEEARAAAAAKAAKLAPRPQGAKSKAIDSSFFEQEAASRPAVKGRSGNAMHSLRNRLNPDGTPLSKEQVAELMAAEAALVNKNGKKHNKSSRRRVKQRSGQGFA</sequence>
<feature type="region of interest" description="Disordered" evidence="6">
    <location>
        <begin position="280"/>
        <end position="326"/>
    </location>
</feature>
<evidence type="ECO:0000256" key="4">
    <source>
        <dbReference type="ARBA" id="ARBA00022801"/>
    </source>
</evidence>
<dbReference type="GO" id="GO:0005525">
    <property type="term" value="F:GTP binding"/>
    <property type="evidence" value="ECO:0007669"/>
    <property type="project" value="UniProtKB-KW"/>
</dbReference>
<dbReference type="OrthoDB" id="61815at2759"/>
<keyword evidence="4 8" id="KW-0378">Hydrolase</keyword>
<keyword evidence="9" id="KW-1185">Reference proteome</keyword>
<dbReference type="InterPro" id="IPR027417">
    <property type="entry name" value="P-loop_NTPase"/>
</dbReference>
<dbReference type="GeneID" id="37270855"/>
<dbReference type="CDD" id="cd01857">
    <property type="entry name" value="HSR1_MMR1"/>
    <property type="match status" value="1"/>
</dbReference>
<reference evidence="8 9" key="1">
    <citation type="journal article" date="2018" name="Mol. Biol. Evol.">
        <title>Broad Genomic Sampling Reveals a Smut Pathogenic Ancestry of the Fungal Clade Ustilaginomycotina.</title>
        <authorList>
            <person name="Kijpornyongpan T."/>
            <person name="Mondo S.J."/>
            <person name="Barry K."/>
            <person name="Sandor L."/>
            <person name="Lee J."/>
            <person name="Lipzen A."/>
            <person name="Pangilinan J."/>
            <person name="LaButti K."/>
            <person name="Hainaut M."/>
            <person name="Henrissat B."/>
            <person name="Grigoriev I.V."/>
            <person name="Spatafora J.W."/>
            <person name="Aime M.C."/>
        </authorList>
    </citation>
    <scope>NUCLEOTIDE SEQUENCE [LARGE SCALE GENOMIC DNA]</scope>
    <source>
        <strain evidence="8 9">MCA 4186</strain>
    </source>
</reference>
<gene>
    <name evidence="8" type="ORF">FA09DRAFT_332094</name>
</gene>
<dbReference type="RefSeq" id="XP_025595730.1">
    <property type="nucleotide sequence ID" value="XM_025743311.1"/>
</dbReference>
<dbReference type="AlphaFoldDB" id="A0A316Z1P2"/>
<feature type="region of interest" description="Disordered" evidence="6">
    <location>
        <begin position="619"/>
        <end position="691"/>
    </location>
</feature>
<evidence type="ECO:0000256" key="6">
    <source>
        <dbReference type="SAM" id="MobiDB-lite"/>
    </source>
</evidence>
<keyword evidence="2" id="KW-0963">Cytoplasm</keyword>
<evidence type="ECO:0000256" key="2">
    <source>
        <dbReference type="ARBA" id="ARBA00022490"/>
    </source>
</evidence>
<feature type="domain" description="CP-type G" evidence="7">
    <location>
        <begin position="165"/>
        <end position="449"/>
    </location>
</feature>
<dbReference type="PANTHER" id="PTHR45709">
    <property type="entry name" value="LARGE SUBUNIT GTPASE 1 HOMOLOG-RELATED"/>
    <property type="match status" value="1"/>
</dbReference>
<feature type="compositionally biased region" description="Basic residues" evidence="6">
    <location>
        <begin position="670"/>
        <end position="684"/>
    </location>
</feature>
<name>A0A316Z1P2_9BASI</name>
<evidence type="ECO:0000313" key="9">
    <source>
        <dbReference type="Proteomes" id="UP000245946"/>
    </source>
</evidence>